<feature type="signal peptide" evidence="1">
    <location>
        <begin position="1"/>
        <end position="22"/>
    </location>
</feature>
<accession>A0A6M2D4J4</accession>
<sequence>MMKRLALVLVVLFLCEVMSTEAARGKPGRARNQKRVMCGGKLCAPGEFCGDFIDPPQCARTDPELVG</sequence>
<proteinExistence type="predicted"/>
<feature type="chain" id="PRO_5026763153" evidence="1">
    <location>
        <begin position="23"/>
        <end position="67"/>
    </location>
</feature>
<reference evidence="2" key="1">
    <citation type="submission" date="2019-09" db="EMBL/GenBank/DDBJ databases">
        <title>Organ-specific transcriptomic study of the physiology of the cattle tick, Rhipicephalus microplus.</title>
        <authorList>
            <person name="Tirloni L."/>
            <person name="Braz G."/>
            <person name="Gandara A.C.P."/>
            <person name="Sabadin G.A."/>
            <person name="da Silva R.M."/>
            <person name="Guizzo M.G."/>
            <person name="Machado J.A."/>
            <person name="Costa E.P."/>
            <person name="Gomes H.F."/>
            <person name="Moraes J."/>
            <person name="Mota M.B.S."/>
            <person name="Mesquita R.D."/>
            <person name="Alvarenga P.H."/>
            <person name="Alves F."/>
            <person name="Seixas A."/>
            <person name="da Fonseca R.N."/>
            <person name="Fogaca A."/>
            <person name="Logullo C."/>
            <person name="Tanaka A."/>
            <person name="Daffre S."/>
            <person name="Termignoni C."/>
            <person name="Vaz I.S.Jr."/>
            <person name="Oliveira P.L."/>
            <person name="Ribeiro J.M."/>
        </authorList>
    </citation>
    <scope>NUCLEOTIDE SEQUENCE</scope>
    <source>
        <strain evidence="2">Porto Alegre</strain>
    </source>
</reference>
<organism evidence="2">
    <name type="scientific">Rhipicephalus microplus</name>
    <name type="common">Cattle tick</name>
    <name type="synonym">Boophilus microplus</name>
    <dbReference type="NCBI Taxonomy" id="6941"/>
    <lineage>
        <taxon>Eukaryota</taxon>
        <taxon>Metazoa</taxon>
        <taxon>Ecdysozoa</taxon>
        <taxon>Arthropoda</taxon>
        <taxon>Chelicerata</taxon>
        <taxon>Arachnida</taxon>
        <taxon>Acari</taxon>
        <taxon>Parasitiformes</taxon>
        <taxon>Ixodida</taxon>
        <taxon>Ixodoidea</taxon>
        <taxon>Ixodidae</taxon>
        <taxon>Rhipicephalinae</taxon>
        <taxon>Rhipicephalus</taxon>
        <taxon>Boophilus</taxon>
    </lineage>
</organism>
<name>A0A6M2D4J4_RHIMP</name>
<dbReference type="AlphaFoldDB" id="A0A6M2D4J4"/>
<evidence type="ECO:0000313" key="2">
    <source>
        <dbReference type="EMBL" id="NOV40620.1"/>
    </source>
</evidence>
<protein>
    <submittedName>
        <fullName evidence="2">Putative conserved secreted protein fat body overexpressed</fullName>
    </submittedName>
</protein>
<dbReference type="EMBL" id="GHWJ01007883">
    <property type="protein sequence ID" value="NOV40620.1"/>
    <property type="molecule type" value="Transcribed_RNA"/>
</dbReference>
<keyword evidence="1" id="KW-0732">Signal</keyword>
<dbReference type="VEuPathDB" id="VectorBase:LOC119174352"/>
<evidence type="ECO:0000256" key="1">
    <source>
        <dbReference type="SAM" id="SignalP"/>
    </source>
</evidence>